<keyword evidence="3" id="KW-1003">Cell membrane</keyword>
<evidence type="ECO:0000256" key="7">
    <source>
        <dbReference type="SAM" id="Phobius"/>
    </source>
</evidence>
<keyword evidence="5 7" id="KW-1133">Transmembrane helix</keyword>
<evidence type="ECO:0000256" key="2">
    <source>
        <dbReference type="ARBA" id="ARBA00006448"/>
    </source>
</evidence>
<evidence type="ECO:0000256" key="5">
    <source>
        <dbReference type="ARBA" id="ARBA00022989"/>
    </source>
</evidence>
<comment type="subcellular location">
    <subcellularLocation>
        <location evidence="1">Cell membrane</location>
        <topology evidence="1">Multi-pass membrane protein</topology>
    </subcellularLocation>
</comment>
<protein>
    <submittedName>
        <fullName evidence="9">DUF421 domain-containing protein</fullName>
    </submittedName>
</protein>
<dbReference type="OrthoDB" id="6538282at2"/>
<name>A0A418M2R8_9BACT</name>
<gene>
    <name evidence="9" type="ORF">DYU11_23755</name>
</gene>
<proteinExistence type="inferred from homology"/>
<dbReference type="Gene3D" id="3.30.240.20">
    <property type="entry name" value="bsu07140 like domains"/>
    <property type="match status" value="1"/>
</dbReference>
<feature type="transmembrane region" description="Helical" evidence="7">
    <location>
        <begin position="58"/>
        <end position="74"/>
    </location>
</feature>
<reference evidence="9 10" key="1">
    <citation type="submission" date="2018-08" db="EMBL/GenBank/DDBJ databases">
        <title>Fibrisoma montanum sp. nov., isolated from Danxia mountain soil.</title>
        <authorList>
            <person name="Huang Y."/>
        </authorList>
    </citation>
    <scope>NUCLEOTIDE SEQUENCE [LARGE SCALE GENOMIC DNA]</scope>
    <source>
        <strain evidence="9 10">HYT19</strain>
    </source>
</reference>
<evidence type="ECO:0000256" key="3">
    <source>
        <dbReference type="ARBA" id="ARBA00022475"/>
    </source>
</evidence>
<dbReference type="PANTHER" id="PTHR34582">
    <property type="entry name" value="UPF0702 TRANSMEMBRANE PROTEIN YCAP"/>
    <property type="match status" value="1"/>
</dbReference>
<evidence type="ECO:0000313" key="10">
    <source>
        <dbReference type="Proteomes" id="UP000283523"/>
    </source>
</evidence>
<dbReference type="Proteomes" id="UP000283523">
    <property type="component" value="Unassembled WGS sequence"/>
</dbReference>
<evidence type="ECO:0000256" key="1">
    <source>
        <dbReference type="ARBA" id="ARBA00004651"/>
    </source>
</evidence>
<dbReference type="EMBL" id="QXED01000007">
    <property type="protein sequence ID" value="RIV19935.1"/>
    <property type="molecule type" value="Genomic_DNA"/>
</dbReference>
<keyword evidence="6 7" id="KW-0472">Membrane</keyword>
<organism evidence="9 10">
    <name type="scientific">Fibrisoma montanum</name>
    <dbReference type="NCBI Taxonomy" id="2305895"/>
    <lineage>
        <taxon>Bacteria</taxon>
        <taxon>Pseudomonadati</taxon>
        <taxon>Bacteroidota</taxon>
        <taxon>Cytophagia</taxon>
        <taxon>Cytophagales</taxon>
        <taxon>Spirosomataceae</taxon>
        <taxon>Fibrisoma</taxon>
    </lineage>
</organism>
<keyword evidence="10" id="KW-1185">Reference proteome</keyword>
<accession>A0A418M2R8</accession>
<comment type="caution">
    <text evidence="9">The sequence shown here is derived from an EMBL/GenBank/DDBJ whole genome shotgun (WGS) entry which is preliminary data.</text>
</comment>
<dbReference type="AlphaFoldDB" id="A0A418M2R8"/>
<comment type="similarity">
    <text evidence="2">Belongs to the UPF0702 family.</text>
</comment>
<dbReference type="RefSeq" id="WP_119670220.1">
    <property type="nucleotide sequence ID" value="NZ_QXED01000007.1"/>
</dbReference>
<sequence>MKSEEIHLSEWQRIVFGQVTAEFYVEIIIRVAVIYLILMLSMRLMGKRMSSQLSRTEMVSMVSLAAAIGIPIIAPDRGILPVIITAVVIVLGQWTISRLAARNGQVETSINDDFTILIEDSVMRIDDMQQTRVTSDRLFAQLRALGQYHLGTVKRLYLEANGAFTLIPQPEPQPGLSVLPPWDTAFCNEQKRSPDMCVCTRCGNRKINPPNVEEECPNCLNRKWTHAVE</sequence>
<dbReference type="InterPro" id="IPR023090">
    <property type="entry name" value="UPF0702_alpha/beta_dom_sf"/>
</dbReference>
<evidence type="ECO:0000313" key="9">
    <source>
        <dbReference type="EMBL" id="RIV19935.1"/>
    </source>
</evidence>
<evidence type="ECO:0000256" key="4">
    <source>
        <dbReference type="ARBA" id="ARBA00022692"/>
    </source>
</evidence>
<dbReference type="GO" id="GO:0005886">
    <property type="term" value="C:plasma membrane"/>
    <property type="evidence" value="ECO:0007669"/>
    <property type="project" value="UniProtKB-SubCell"/>
</dbReference>
<feature type="transmembrane region" description="Helical" evidence="7">
    <location>
        <begin position="80"/>
        <end position="101"/>
    </location>
</feature>
<feature type="domain" description="YetF C-terminal" evidence="8">
    <location>
        <begin position="103"/>
        <end position="176"/>
    </location>
</feature>
<keyword evidence="4 7" id="KW-0812">Transmembrane</keyword>
<dbReference type="PANTHER" id="PTHR34582:SF6">
    <property type="entry name" value="UPF0702 TRANSMEMBRANE PROTEIN YCAP"/>
    <property type="match status" value="1"/>
</dbReference>
<dbReference type="Pfam" id="PF04239">
    <property type="entry name" value="DUF421"/>
    <property type="match status" value="1"/>
</dbReference>
<dbReference type="InterPro" id="IPR007353">
    <property type="entry name" value="DUF421"/>
</dbReference>
<evidence type="ECO:0000256" key="6">
    <source>
        <dbReference type="ARBA" id="ARBA00023136"/>
    </source>
</evidence>
<evidence type="ECO:0000259" key="8">
    <source>
        <dbReference type="Pfam" id="PF04239"/>
    </source>
</evidence>